<dbReference type="EMBL" id="LSYV01000002">
    <property type="protein sequence ID" value="KXZ56960.1"/>
    <property type="molecule type" value="Genomic_DNA"/>
</dbReference>
<comment type="caution">
    <text evidence="1">The sequence shown here is derived from an EMBL/GenBank/DDBJ whole genome shotgun (WGS) entry which is preliminary data.</text>
</comment>
<evidence type="ECO:0000313" key="2">
    <source>
        <dbReference type="Proteomes" id="UP000075714"/>
    </source>
</evidence>
<reference evidence="2" key="1">
    <citation type="journal article" date="2016" name="Nat. Commun.">
        <title>The Gonium pectorale genome demonstrates co-option of cell cycle regulation during the evolution of multicellularity.</title>
        <authorList>
            <person name="Hanschen E.R."/>
            <person name="Marriage T.N."/>
            <person name="Ferris P.J."/>
            <person name="Hamaji T."/>
            <person name="Toyoda A."/>
            <person name="Fujiyama A."/>
            <person name="Neme R."/>
            <person name="Noguchi H."/>
            <person name="Minakuchi Y."/>
            <person name="Suzuki M."/>
            <person name="Kawai-Toyooka H."/>
            <person name="Smith D.R."/>
            <person name="Sparks H."/>
            <person name="Anderson J."/>
            <person name="Bakaric R."/>
            <person name="Luria V."/>
            <person name="Karger A."/>
            <person name="Kirschner M.W."/>
            <person name="Durand P.M."/>
            <person name="Michod R.E."/>
            <person name="Nozaki H."/>
            <person name="Olson B.J."/>
        </authorList>
    </citation>
    <scope>NUCLEOTIDE SEQUENCE [LARGE SCALE GENOMIC DNA]</scope>
    <source>
        <strain evidence="2">NIES-2863</strain>
    </source>
</reference>
<gene>
    <name evidence="1" type="ORF">GPECTOR_1g866</name>
</gene>
<proteinExistence type="predicted"/>
<keyword evidence="2" id="KW-1185">Reference proteome</keyword>
<name>A0A150H5Q3_GONPE</name>
<sequence>MLIFITRTSVGLGEGFSSNGNTGNLRSTGLTVYYSEYSYCYEESGYATSTYDYFAGDKQAPDARGLGLTVLSIPPSAEVVRVEGNVSLTVCNYEQSVCKTANVIFNLDTKCPTSPYGGRSFSTYNYPSTGTTYRSRSNGNQCVPDDGQAFPPSALQLTLDGAPLPAVPYSTYNAFSYSSYSSTTLTTRT</sequence>
<dbReference type="Proteomes" id="UP000075714">
    <property type="component" value="Unassembled WGS sequence"/>
</dbReference>
<organism evidence="1 2">
    <name type="scientific">Gonium pectorale</name>
    <name type="common">Green alga</name>
    <dbReference type="NCBI Taxonomy" id="33097"/>
    <lineage>
        <taxon>Eukaryota</taxon>
        <taxon>Viridiplantae</taxon>
        <taxon>Chlorophyta</taxon>
        <taxon>core chlorophytes</taxon>
        <taxon>Chlorophyceae</taxon>
        <taxon>CS clade</taxon>
        <taxon>Chlamydomonadales</taxon>
        <taxon>Volvocaceae</taxon>
        <taxon>Gonium</taxon>
    </lineage>
</organism>
<dbReference type="AlphaFoldDB" id="A0A150H5Q3"/>
<protein>
    <submittedName>
        <fullName evidence="1">Uncharacterized protein</fullName>
    </submittedName>
</protein>
<accession>A0A150H5Q3</accession>
<evidence type="ECO:0000313" key="1">
    <source>
        <dbReference type="EMBL" id="KXZ56960.1"/>
    </source>
</evidence>